<dbReference type="EMBL" id="JAWDGP010000845">
    <property type="protein sequence ID" value="KAK3796795.1"/>
    <property type="molecule type" value="Genomic_DNA"/>
</dbReference>
<accession>A0AAE1B045</accession>
<proteinExistence type="predicted"/>
<gene>
    <name evidence="2" type="ORF">RRG08_047827</name>
</gene>
<sequence length="191" mass="21157">MTKASASRTSPPRSSSQRFGPAAVNFDELGKDFGVTPHGHGLGGLAFDTTTQPASSVQSAEVALDIEASLEVRIADDTCWTRRKSVRYIEVVVDWYFNLSKFLLLQIVVGKSVLYLKRSNVDPLGTVFKQNQLPKEMLRSNRQVVPTGIQEIFWLEPVQVICTLAVEEVGLDHFALVNDTEENLINVLPIV</sequence>
<feature type="compositionally biased region" description="Low complexity" evidence="1">
    <location>
        <begin position="1"/>
        <end position="16"/>
    </location>
</feature>
<keyword evidence="3" id="KW-1185">Reference proteome</keyword>
<organism evidence="2 3">
    <name type="scientific">Elysia crispata</name>
    <name type="common">lettuce slug</name>
    <dbReference type="NCBI Taxonomy" id="231223"/>
    <lineage>
        <taxon>Eukaryota</taxon>
        <taxon>Metazoa</taxon>
        <taxon>Spiralia</taxon>
        <taxon>Lophotrochozoa</taxon>
        <taxon>Mollusca</taxon>
        <taxon>Gastropoda</taxon>
        <taxon>Heterobranchia</taxon>
        <taxon>Euthyneura</taxon>
        <taxon>Panpulmonata</taxon>
        <taxon>Sacoglossa</taxon>
        <taxon>Placobranchoidea</taxon>
        <taxon>Plakobranchidae</taxon>
        <taxon>Elysia</taxon>
    </lineage>
</organism>
<evidence type="ECO:0000313" key="2">
    <source>
        <dbReference type="EMBL" id="KAK3796795.1"/>
    </source>
</evidence>
<comment type="caution">
    <text evidence="2">The sequence shown here is derived from an EMBL/GenBank/DDBJ whole genome shotgun (WGS) entry which is preliminary data.</text>
</comment>
<dbReference type="AlphaFoldDB" id="A0AAE1B045"/>
<reference evidence="2" key="1">
    <citation type="journal article" date="2023" name="G3 (Bethesda)">
        <title>A reference genome for the long-term kleptoplast-retaining sea slug Elysia crispata morphotype clarki.</title>
        <authorList>
            <person name="Eastman K.E."/>
            <person name="Pendleton A.L."/>
            <person name="Shaikh M.A."/>
            <person name="Suttiyut T."/>
            <person name="Ogas R."/>
            <person name="Tomko P."/>
            <person name="Gavelis G."/>
            <person name="Widhalm J.R."/>
            <person name="Wisecaver J.H."/>
        </authorList>
    </citation>
    <scope>NUCLEOTIDE SEQUENCE</scope>
    <source>
        <strain evidence="2">ECLA1</strain>
    </source>
</reference>
<feature type="region of interest" description="Disordered" evidence="1">
    <location>
        <begin position="1"/>
        <end position="20"/>
    </location>
</feature>
<dbReference type="Proteomes" id="UP001283361">
    <property type="component" value="Unassembled WGS sequence"/>
</dbReference>
<protein>
    <submittedName>
        <fullName evidence="2">Uncharacterized protein</fullName>
    </submittedName>
</protein>
<evidence type="ECO:0000256" key="1">
    <source>
        <dbReference type="SAM" id="MobiDB-lite"/>
    </source>
</evidence>
<name>A0AAE1B045_9GAST</name>
<evidence type="ECO:0000313" key="3">
    <source>
        <dbReference type="Proteomes" id="UP001283361"/>
    </source>
</evidence>